<dbReference type="PANTHER" id="PTHR11934">
    <property type="entry name" value="RIBOSE-5-PHOSPHATE ISOMERASE"/>
    <property type="match status" value="1"/>
</dbReference>
<evidence type="ECO:0000313" key="4">
    <source>
        <dbReference type="Proteomes" id="UP001519288"/>
    </source>
</evidence>
<comment type="similarity">
    <text evidence="2">Belongs to the ribose 5-phosphate isomerase family.</text>
</comment>
<reference evidence="3 4" key="1">
    <citation type="submission" date="2021-03" db="EMBL/GenBank/DDBJ databases">
        <title>Genomic Encyclopedia of Type Strains, Phase IV (KMG-IV): sequencing the most valuable type-strain genomes for metagenomic binning, comparative biology and taxonomic classification.</title>
        <authorList>
            <person name="Goeker M."/>
        </authorList>
    </citation>
    <scope>NUCLEOTIDE SEQUENCE [LARGE SCALE GENOMIC DNA]</scope>
    <source>
        <strain evidence="3 4">DSM 26806</strain>
    </source>
</reference>
<sequence length="225" mass="24663">MNGKQAAGYLAADWVKDGMTVGLGTGSTAYWAIERLGQRVAEGLLIQAIATSSASEELARKYHIPMIEAAQVDRLDLAIDGADEVDHELQLIKGGGGALLREKLVALQADHFIVVADDSKKVDQLGVFKLPIEIVPFSYEWTLRKLRSLYPADFQLRQQDTNQLYVTDNGNYIVDAAFGRIEDAALLAQELDHVTGVVEHGLFIDITQTLVLGFADGHTEVIEKK</sequence>
<dbReference type="HAMAP" id="MF_00170">
    <property type="entry name" value="Rib_5P_isom_A"/>
    <property type="match status" value="1"/>
</dbReference>
<keyword evidence="4" id="KW-1185">Reference proteome</keyword>
<dbReference type="InterPro" id="IPR004788">
    <property type="entry name" value="Ribose5P_isomerase_type_A"/>
</dbReference>
<dbReference type="EMBL" id="JAGGLD010000003">
    <property type="protein sequence ID" value="MBP2001197.1"/>
    <property type="molecule type" value="Genomic_DNA"/>
</dbReference>
<organism evidence="3 4">
    <name type="scientific">Paenibacillus shirakamiensis</name>
    <dbReference type="NCBI Taxonomy" id="1265935"/>
    <lineage>
        <taxon>Bacteria</taxon>
        <taxon>Bacillati</taxon>
        <taxon>Bacillota</taxon>
        <taxon>Bacilli</taxon>
        <taxon>Bacillales</taxon>
        <taxon>Paenibacillaceae</taxon>
        <taxon>Paenibacillus</taxon>
    </lineage>
</organism>
<dbReference type="InterPro" id="IPR020672">
    <property type="entry name" value="Ribose5P_isomerase_typA_subgr"/>
</dbReference>
<keyword evidence="1 2" id="KW-0413">Isomerase</keyword>
<dbReference type="CDD" id="cd01398">
    <property type="entry name" value="RPI_A"/>
    <property type="match status" value="1"/>
</dbReference>
<dbReference type="InterPro" id="IPR037171">
    <property type="entry name" value="NagB/RpiA_transferase-like"/>
</dbReference>
<feature type="binding site" evidence="2">
    <location>
        <begin position="93"/>
        <end position="96"/>
    </location>
    <ligand>
        <name>substrate</name>
    </ligand>
</feature>
<gene>
    <name evidence="2" type="primary">rpiA</name>
    <name evidence="3" type="ORF">J2Z69_002240</name>
</gene>
<comment type="pathway">
    <text evidence="2">Carbohydrate degradation; pentose phosphate pathway; D-ribose 5-phosphate from D-ribulose 5-phosphate (non-oxidative stage): step 1/1.</text>
</comment>
<dbReference type="RefSeq" id="WP_209862108.1">
    <property type="nucleotide sequence ID" value="NZ_JAGGLD010000003.1"/>
</dbReference>
<evidence type="ECO:0000256" key="2">
    <source>
        <dbReference type="HAMAP-Rule" id="MF_00170"/>
    </source>
</evidence>
<dbReference type="Proteomes" id="UP001519288">
    <property type="component" value="Unassembled WGS sequence"/>
</dbReference>
<dbReference type="EC" id="5.3.1.6" evidence="2"/>
<dbReference type="NCBIfam" id="NF001924">
    <property type="entry name" value="PRK00702.1"/>
    <property type="match status" value="1"/>
</dbReference>
<comment type="catalytic activity">
    <reaction evidence="2">
        <text>aldehydo-D-ribose 5-phosphate = D-ribulose 5-phosphate</text>
        <dbReference type="Rhea" id="RHEA:14657"/>
        <dbReference type="ChEBI" id="CHEBI:58121"/>
        <dbReference type="ChEBI" id="CHEBI:58273"/>
        <dbReference type="EC" id="5.3.1.6"/>
    </reaction>
</comment>
<protein>
    <recommendedName>
        <fullName evidence="2">Ribose-5-phosphate isomerase A</fullName>
        <ecNumber evidence="2">5.3.1.6</ecNumber>
    </recommendedName>
    <alternativeName>
        <fullName evidence="2">Phosphoriboisomerase A</fullName>
        <shortName evidence="2">PRI</shortName>
    </alternativeName>
</protein>
<proteinExistence type="inferred from homology"/>
<comment type="caution">
    <text evidence="3">The sequence shown here is derived from an EMBL/GenBank/DDBJ whole genome shotgun (WGS) entry which is preliminary data.</text>
</comment>
<dbReference type="NCBIfam" id="TIGR00021">
    <property type="entry name" value="rpiA"/>
    <property type="match status" value="1"/>
</dbReference>
<dbReference type="PANTHER" id="PTHR11934:SF0">
    <property type="entry name" value="RIBOSE-5-PHOSPHATE ISOMERASE"/>
    <property type="match status" value="1"/>
</dbReference>
<feature type="active site" description="Proton acceptor" evidence="2">
    <location>
        <position position="102"/>
    </location>
</feature>
<dbReference type="Gene3D" id="3.30.70.260">
    <property type="match status" value="1"/>
</dbReference>
<dbReference type="SUPFAM" id="SSF100950">
    <property type="entry name" value="NagB/RpiA/CoA transferase-like"/>
    <property type="match status" value="1"/>
</dbReference>
<evidence type="ECO:0000256" key="1">
    <source>
        <dbReference type="ARBA" id="ARBA00023235"/>
    </source>
</evidence>
<dbReference type="Gene3D" id="3.40.50.1360">
    <property type="match status" value="1"/>
</dbReference>
<accession>A0ABS4JHL1</accession>
<dbReference type="GO" id="GO:0004751">
    <property type="term" value="F:ribose-5-phosphate isomerase activity"/>
    <property type="evidence" value="ECO:0007669"/>
    <property type="project" value="UniProtKB-EC"/>
</dbReference>
<name>A0ABS4JHL1_9BACL</name>
<comment type="function">
    <text evidence="2">Catalyzes the reversible conversion of ribose-5-phosphate to ribulose 5-phosphate.</text>
</comment>
<feature type="binding site" evidence="2">
    <location>
        <begin position="25"/>
        <end position="28"/>
    </location>
    <ligand>
        <name>substrate</name>
    </ligand>
</feature>
<dbReference type="Pfam" id="PF06026">
    <property type="entry name" value="Rib_5-P_isom_A"/>
    <property type="match status" value="1"/>
</dbReference>
<dbReference type="SUPFAM" id="SSF75445">
    <property type="entry name" value="D-ribose-5-phosphate isomerase (RpiA), lid domain"/>
    <property type="match status" value="1"/>
</dbReference>
<feature type="binding site" evidence="2">
    <location>
        <position position="120"/>
    </location>
    <ligand>
        <name>substrate</name>
    </ligand>
</feature>
<feature type="binding site" evidence="2">
    <location>
        <begin position="80"/>
        <end position="83"/>
    </location>
    <ligand>
        <name>substrate</name>
    </ligand>
</feature>
<evidence type="ECO:0000313" key="3">
    <source>
        <dbReference type="EMBL" id="MBP2001197.1"/>
    </source>
</evidence>
<comment type="subunit">
    <text evidence="2">Homodimer.</text>
</comment>